<dbReference type="OMA" id="FGRNCWG"/>
<evidence type="ECO:0000313" key="3">
    <source>
        <dbReference type="Proteomes" id="UP000000561"/>
    </source>
</evidence>
<dbReference type="KEGG" id="uma:UMAG_01768"/>
<evidence type="ECO:0000259" key="1">
    <source>
        <dbReference type="Pfam" id="PF03644"/>
    </source>
</evidence>
<dbReference type="PANTHER" id="PTHR13246">
    <property type="entry name" value="ENDO BETA N-ACETYLGLUCOSAMINIDASE"/>
    <property type="match status" value="1"/>
</dbReference>
<dbReference type="AlphaFoldDB" id="A0A0D1CW60"/>
<dbReference type="VEuPathDB" id="FungiDB:UMAG_01768"/>
<dbReference type="Gene3D" id="3.20.20.80">
    <property type="entry name" value="Glycosidases"/>
    <property type="match status" value="1"/>
</dbReference>
<proteinExistence type="predicted"/>
<dbReference type="EMBL" id="CM003142">
    <property type="protein sequence ID" value="KIS70603.1"/>
    <property type="molecule type" value="Genomic_DNA"/>
</dbReference>
<reference evidence="2 3" key="1">
    <citation type="journal article" date="2006" name="Nature">
        <title>Insights from the genome of the biotrophic fungal plant pathogen Ustilago maydis.</title>
        <authorList>
            <person name="Kamper J."/>
            <person name="Kahmann R."/>
            <person name="Bolker M."/>
            <person name="Ma L.J."/>
            <person name="Brefort T."/>
            <person name="Saville B.J."/>
            <person name="Banuett F."/>
            <person name="Kronstad J.W."/>
            <person name="Gold S.E."/>
            <person name="Muller O."/>
            <person name="Perlin M.H."/>
            <person name="Wosten H.A."/>
            <person name="de Vries R."/>
            <person name="Ruiz-Herrera J."/>
            <person name="Reynaga-Pena C.G."/>
            <person name="Snetselaar K."/>
            <person name="McCann M."/>
            <person name="Perez-Martin J."/>
            <person name="Feldbrugge M."/>
            <person name="Basse C.W."/>
            <person name="Steinberg G."/>
            <person name="Ibeas J.I."/>
            <person name="Holloman W."/>
            <person name="Guzman P."/>
            <person name="Farman M."/>
            <person name="Stajich J.E."/>
            <person name="Sentandreu R."/>
            <person name="Gonzalez-Prieto J.M."/>
            <person name="Kennell J.C."/>
            <person name="Molina L."/>
            <person name="Schirawski J."/>
            <person name="Mendoza-Mendoza A."/>
            <person name="Greilinger D."/>
            <person name="Munch K."/>
            <person name="Rossel N."/>
            <person name="Scherer M."/>
            <person name="Vranes M."/>
            <person name="Ladendorf O."/>
            <person name="Vincon V."/>
            <person name="Fuchs U."/>
            <person name="Sandrock B."/>
            <person name="Meng S."/>
            <person name="Ho E.C."/>
            <person name="Cahill M.J."/>
            <person name="Boyce K.J."/>
            <person name="Klose J."/>
            <person name="Klosterman S.J."/>
            <person name="Deelstra H.J."/>
            <person name="Ortiz-Castellanos L."/>
            <person name="Li W."/>
            <person name="Sanchez-Alonso P."/>
            <person name="Schreier P.H."/>
            <person name="Hauser-Hahn I."/>
            <person name="Vaupel M."/>
            <person name="Koopmann E."/>
            <person name="Friedrich G."/>
            <person name="Voss H."/>
            <person name="Schluter T."/>
            <person name="Margolis J."/>
            <person name="Platt D."/>
            <person name="Swimmer C."/>
            <person name="Gnirke A."/>
            <person name="Chen F."/>
            <person name="Vysotskaia V."/>
            <person name="Mannhaupt G."/>
            <person name="Guldener U."/>
            <person name="Munsterkotter M."/>
            <person name="Haase D."/>
            <person name="Oesterheld M."/>
            <person name="Mewes H.W."/>
            <person name="Mauceli E.W."/>
            <person name="DeCaprio D."/>
            <person name="Wade C.M."/>
            <person name="Butler J."/>
            <person name="Young S."/>
            <person name="Jaffe D.B."/>
            <person name="Calvo S."/>
            <person name="Nusbaum C."/>
            <person name="Galagan J."/>
            <person name="Birren B.W."/>
        </authorList>
    </citation>
    <scope>NUCLEOTIDE SEQUENCE [LARGE SCALE GENOMIC DNA]</scope>
    <source>
        <strain evidence="3">DSM 14603 / FGSC 9021 / UM521</strain>
    </source>
</reference>
<dbReference type="STRING" id="237631.A0A0D1CW60"/>
<dbReference type="Proteomes" id="UP000000561">
    <property type="component" value="Chromosome 3"/>
</dbReference>
<sequence>MPQADYLYVGTGRDPSLSTVPPCSGPQLDLQSPASTLRQHLDPEALPRPDYFDSLDDLHLWHQMNYGDNLQDNLESCSQHNGPPVAGCDRPSSPTKATPKLVVCHDFQGGYNEDPQQRGYSLEHLHLVDTFIYFSHKRVSVPPVGWLTAAARSGTKVLGSLLFEWAESIPDMARLLRGPERKAMPLRGEPCFSPQYAIELIGLALERGFSGYLVNIEVGLDLGFSCSGEAWPAWVGEKARVVEMHRNAERLRGWVHYLREEGTRRFIEAGKDADEWEVMWYDSIVYPHGQLAWQDALNQHNISFFQAAHTFFTNYTWARPPQPLPPGHLVDLDDQNPQILQLRGFGLTGPDDGGFHPQLLLSAAMVDSLNRLREDVHVGIDVFGRNCWGGLEAWRSLDMIGPQKTSQEALGLSVALFAPGWTWEEKNAGRDLEPSLAAQTRQWSDWWHIDSAFWIGLPNNPVPNQYRITLTANDVKPLQSYFNRSSLTLRRRRRRAGKDGFHTNFSFGSGASWFDRGKCVHDWTQLKAPSKETESMAGFTDMGVCMPKPDLLYTSWHDAEKWPGKSRPELESVSWAFDQERVWSGTTSLLVSMATNKLAKTSSVRVNIPLCSAVISDGPQHAKGEGDKWQYTVVYDTSLMNAANLETSVVLADSCNEETQAHVSLGDVVHRDMGHGWKAVTVLIRLPHLGDRQGSDPLALSLGFSVAVESRPFAQIRIGALQLCKEIQSGSPANITSSIDVRPASNVYDSLAIKDQKKRLQASVLDWSAARDASSSVYYNVWVQQRNKPDTRVWLGTSTREATPFQLCLPDHLVIPPHLAEVEEDGLEFVVTSLDLLQPRIVARATATVL</sequence>
<protein>
    <recommendedName>
        <fullName evidence="1">Cytosolic endo-beta-N-acetylglucosaminidase TIM barrel domain-containing protein</fullName>
    </recommendedName>
</protein>
<dbReference type="InParanoid" id="A0A0D1CW60"/>
<gene>
    <name evidence="2" type="ORF">UMAG_01768</name>
</gene>
<dbReference type="GO" id="GO:0005829">
    <property type="term" value="C:cytosol"/>
    <property type="evidence" value="ECO:0007669"/>
    <property type="project" value="UniProtKB-SubCell"/>
</dbReference>
<dbReference type="OrthoDB" id="284473at2759"/>
<dbReference type="GeneID" id="23562673"/>
<dbReference type="InterPro" id="IPR032979">
    <property type="entry name" value="ENGase"/>
</dbReference>
<dbReference type="GO" id="GO:0006491">
    <property type="term" value="P:N-glycan processing"/>
    <property type="evidence" value="ECO:0000318"/>
    <property type="project" value="GO_Central"/>
</dbReference>
<dbReference type="PANTHER" id="PTHR13246:SF1">
    <property type="entry name" value="CYTOSOLIC ENDO-BETA-N-ACETYLGLUCOSAMINIDASE"/>
    <property type="match status" value="1"/>
</dbReference>
<dbReference type="InterPro" id="IPR005201">
    <property type="entry name" value="TIM_ENGase"/>
</dbReference>
<organism evidence="2 3">
    <name type="scientific">Mycosarcoma maydis</name>
    <name type="common">Corn smut fungus</name>
    <name type="synonym">Ustilago maydis</name>
    <dbReference type="NCBI Taxonomy" id="5270"/>
    <lineage>
        <taxon>Eukaryota</taxon>
        <taxon>Fungi</taxon>
        <taxon>Dikarya</taxon>
        <taxon>Basidiomycota</taxon>
        <taxon>Ustilaginomycotina</taxon>
        <taxon>Ustilaginomycetes</taxon>
        <taxon>Ustilaginales</taxon>
        <taxon>Ustilaginaceae</taxon>
        <taxon>Mycosarcoma</taxon>
    </lineage>
</organism>
<feature type="domain" description="Cytosolic endo-beta-N-acetylglucosaminidase TIM barrel" evidence="1">
    <location>
        <begin position="112"/>
        <end position="513"/>
    </location>
</feature>
<name>A0A0D1CW60_MYCMD</name>
<dbReference type="GO" id="GO:0033925">
    <property type="term" value="F:mannosyl-glycoprotein endo-beta-N-acetylglucosaminidase activity"/>
    <property type="evidence" value="ECO:0000318"/>
    <property type="project" value="GO_Central"/>
</dbReference>
<evidence type="ECO:0000313" key="2">
    <source>
        <dbReference type="EMBL" id="KIS70603.1"/>
    </source>
</evidence>
<dbReference type="eggNOG" id="KOG2331">
    <property type="taxonomic scope" value="Eukaryota"/>
</dbReference>
<keyword evidence="3" id="KW-1185">Reference proteome</keyword>
<dbReference type="Gene3D" id="2.60.120.260">
    <property type="entry name" value="Galactose-binding domain-like"/>
    <property type="match status" value="1"/>
</dbReference>
<accession>A0A0D1CW60</accession>
<dbReference type="Pfam" id="PF03644">
    <property type="entry name" value="Glyco_hydro_85"/>
    <property type="match status" value="1"/>
</dbReference>
<dbReference type="RefSeq" id="XP_011387727.1">
    <property type="nucleotide sequence ID" value="XM_011389425.1"/>
</dbReference>